<name>A0A0E3ENM6_9CAUD</name>
<sequence length="45" mass="5373">MTSSWFTEDEIFETIAKEQCQKESEEIEFDDLSDIDYDLDYAVQD</sequence>
<proteinExistence type="predicted"/>
<dbReference type="Proteomes" id="UP000185279">
    <property type="component" value="Segment"/>
</dbReference>
<gene>
    <name evidence="1" type="ORF">Syn7803C43_39</name>
</gene>
<evidence type="ECO:0000313" key="1">
    <source>
        <dbReference type="EMBL" id="AIX14434.1"/>
    </source>
</evidence>
<reference evidence="1 2" key="1">
    <citation type="submission" date="2013-12" db="EMBL/GenBank/DDBJ databases">
        <title>Ecological redundancy of diverse viral populations within a natural community.</title>
        <authorList>
            <person name="Gregory A.C."/>
            <person name="LaButti K."/>
            <person name="Copeland A."/>
            <person name="Woyke T."/>
            <person name="Sullivan M.B."/>
        </authorList>
    </citation>
    <scope>NUCLEOTIDE SEQUENCE [LARGE SCALE GENOMIC DNA]</scope>
    <source>
        <strain evidence="1">Syn7803C43</strain>
    </source>
</reference>
<dbReference type="EMBL" id="KJ019027">
    <property type="protein sequence ID" value="AIX14434.1"/>
    <property type="molecule type" value="Genomic_DNA"/>
</dbReference>
<evidence type="ECO:0000313" key="2">
    <source>
        <dbReference type="Proteomes" id="UP000185279"/>
    </source>
</evidence>
<accession>A0A0E3ENM6</accession>
<organism evidence="1 2">
    <name type="scientific">Synechococcus phage ACG-2014c</name>
    <dbReference type="NCBI Taxonomy" id="1079998"/>
    <lineage>
        <taxon>Viruses</taxon>
        <taxon>Duplodnaviria</taxon>
        <taxon>Heunggongvirae</taxon>
        <taxon>Uroviricota</taxon>
        <taxon>Caudoviricetes</taxon>
        <taxon>Pantevenvirales</taxon>
        <taxon>Kyanoviridae</taxon>
        <taxon>Namakavirus</taxon>
        <taxon>Namakavirus smbcm6</taxon>
    </lineage>
</organism>
<protein>
    <submittedName>
        <fullName evidence="1">Uncharacterized protein</fullName>
    </submittedName>
</protein>